<sequence length="92" mass="10626">MDLKLDYRQPVQLTVDNKSAISLSKNPVFHGRSKHISTKFHFLRDLVNQGKIELVHCSTEAQTVDIFTKALRQTRFEKLREMLNVKSLSSLV</sequence>
<dbReference type="CDD" id="cd09272">
    <property type="entry name" value="RNase_HI_RT_Ty1"/>
    <property type="match status" value="1"/>
</dbReference>
<protein>
    <recommendedName>
        <fullName evidence="3">Copia protein</fullName>
    </recommendedName>
</protein>
<reference evidence="1 2" key="1">
    <citation type="journal article" date="2015" name="Sci. Rep.">
        <title>The power of single molecule real-time sequencing technology in the de novo assembly of a eukaryotic genome.</title>
        <authorList>
            <person name="Sakai H."/>
            <person name="Naito K."/>
            <person name="Ogiso-Tanaka E."/>
            <person name="Takahashi Y."/>
            <person name="Iseki K."/>
            <person name="Muto C."/>
            <person name="Satou K."/>
            <person name="Teruya K."/>
            <person name="Shiroma A."/>
            <person name="Shimoji M."/>
            <person name="Hirano T."/>
            <person name="Itoh T."/>
            <person name="Kaga A."/>
            <person name="Tomooka N."/>
        </authorList>
    </citation>
    <scope>NUCLEOTIDE SEQUENCE [LARGE SCALE GENOMIC DNA]</scope>
    <source>
        <strain evidence="2">cv. Shumari</strain>
    </source>
</reference>
<evidence type="ECO:0008006" key="3">
    <source>
        <dbReference type="Google" id="ProtNLM"/>
    </source>
</evidence>
<evidence type="ECO:0000313" key="2">
    <source>
        <dbReference type="Proteomes" id="UP000291084"/>
    </source>
</evidence>
<dbReference type="Proteomes" id="UP000291084">
    <property type="component" value="Chromosome 2"/>
</dbReference>
<proteinExistence type="predicted"/>
<keyword evidence="2" id="KW-1185">Reference proteome</keyword>
<accession>A0A0S3RGC1</accession>
<organism evidence="1 2">
    <name type="scientific">Vigna angularis var. angularis</name>
    <dbReference type="NCBI Taxonomy" id="157739"/>
    <lineage>
        <taxon>Eukaryota</taxon>
        <taxon>Viridiplantae</taxon>
        <taxon>Streptophyta</taxon>
        <taxon>Embryophyta</taxon>
        <taxon>Tracheophyta</taxon>
        <taxon>Spermatophyta</taxon>
        <taxon>Magnoliopsida</taxon>
        <taxon>eudicotyledons</taxon>
        <taxon>Gunneridae</taxon>
        <taxon>Pentapetalae</taxon>
        <taxon>rosids</taxon>
        <taxon>fabids</taxon>
        <taxon>Fabales</taxon>
        <taxon>Fabaceae</taxon>
        <taxon>Papilionoideae</taxon>
        <taxon>50 kb inversion clade</taxon>
        <taxon>NPAAA clade</taxon>
        <taxon>indigoferoid/millettioid clade</taxon>
        <taxon>Phaseoleae</taxon>
        <taxon>Vigna</taxon>
    </lineage>
</organism>
<dbReference type="AlphaFoldDB" id="A0A0S3RGC1"/>
<name>A0A0S3RGC1_PHAAN</name>
<gene>
    <name evidence="1" type="primary">Vigan.02G252300</name>
    <name evidence="1" type="ORF">VIGAN_02252300</name>
</gene>
<dbReference type="EMBL" id="AP015035">
    <property type="protein sequence ID" value="BAT79610.1"/>
    <property type="molecule type" value="Genomic_DNA"/>
</dbReference>
<dbReference type="OrthoDB" id="1421472at2759"/>
<evidence type="ECO:0000313" key="1">
    <source>
        <dbReference type="EMBL" id="BAT79610.1"/>
    </source>
</evidence>